<dbReference type="Pfam" id="PF13181">
    <property type="entry name" value="TPR_8"/>
    <property type="match status" value="1"/>
</dbReference>
<keyword evidence="1" id="KW-0802">TPR repeat</keyword>
<dbReference type="Pfam" id="PF14559">
    <property type="entry name" value="TPR_19"/>
    <property type="match status" value="1"/>
</dbReference>
<dbReference type="InterPro" id="IPR011990">
    <property type="entry name" value="TPR-like_helical_dom_sf"/>
</dbReference>
<reference evidence="2" key="2">
    <citation type="journal article" date="2024" name="Plant">
        <title>Genomic evolution and insights into agronomic trait innovations of Sesamum species.</title>
        <authorList>
            <person name="Miao H."/>
            <person name="Wang L."/>
            <person name="Qu L."/>
            <person name="Liu H."/>
            <person name="Sun Y."/>
            <person name="Le M."/>
            <person name="Wang Q."/>
            <person name="Wei S."/>
            <person name="Zheng Y."/>
            <person name="Lin W."/>
            <person name="Duan Y."/>
            <person name="Cao H."/>
            <person name="Xiong S."/>
            <person name="Wang X."/>
            <person name="Wei L."/>
            <person name="Li C."/>
            <person name="Ma Q."/>
            <person name="Ju M."/>
            <person name="Zhao R."/>
            <person name="Li G."/>
            <person name="Mu C."/>
            <person name="Tian Q."/>
            <person name="Mei H."/>
            <person name="Zhang T."/>
            <person name="Gao T."/>
            <person name="Zhang H."/>
        </authorList>
    </citation>
    <scope>NUCLEOTIDE SEQUENCE</scope>
    <source>
        <strain evidence="2">G02</strain>
    </source>
</reference>
<dbReference type="InterPro" id="IPR043376">
    <property type="entry name" value="NPG1-like"/>
</dbReference>
<evidence type="ECO:0000256" key="1">
    <source>
        <dbReference type="PROSITE-ProRule" id="PRU00339"/>
    </source>
</evidence>
<dbReference type="EMBL" id="JACGWJ010000006">
    <property type="protein sequence ID" value="KAL0414279.1"/>
    <property type="molecule type" value="Genomic_DNA"/>
</dbReference>
<dbReference type="PANTHER" id="PTHR44102">
    <property type="entry name" value="PROTEIN NPG1"/>
    <property type="match status" value="1"/>
</dbReference>
<comment type="caution">
    <text evidence="2">The sequence shown here is derived from an EMBL/GenBank/DDBJ whole genome shotgun (WGS) entry which is preliminary data.</text>
</comment>
<dbReference type="PANTHER" id="PTHR44102:SF1">
    <property type="entry name" value="OS10G0471400 PROTEIN"/>
    <property type="match status" value="1"/>
</dbReference>
<gene>
    <name evidence="2" type="ORF">Sradi_1629600</name>
</gene>
<dbReference type="Gene3D" id="1.25.40.10">
    <property type="entry name" value="Tetratricopeptide repeat domain"/>
    <property type="match status" value="1"/>
</dbReference>
<feature type="repeat" description="TPR" evidence="1">
    <location>
        <begin position="202"/>
        <end position="235"/>
    </location>
</feature>
<dbReference type="SUPFAM" id="SSF48452">
    <property type="entry name" value="TPR-like"/>
    <property type="match status" value="2"/>
</dbReference>
<accession>A0AAW2UAJ1</accession>
<dbReference type="AlphaFoldDB" id="A0AAW2UAJ1"/>
<evidence type="ECO:0000313" key="2">
    <source>
        <dbReference type="EMBL" id="KAL0414279.1"/>
    </source>
</evidence>
<proteinExistence type="predicted"/>
<protein>
    <submittedName>
        <fullName evidence="2">Protein NPGR2</fullName>
    </submittedName>
</protein>
<dbReference type="PROSITE" id="PS50005">
    <property type="entry name" value="TPR"/>
    <property type="match status" value="1"/>
</dbReference>
<sequence length="313" mass="34904">MGPDNSGSPWFCIVKAGECTSLAHQIEELPPGTVESKEKYTSLALFTCRRNAEQRKLDAALYYAKQLLKLEAGSNVKTWILLARILSAQKRYVDAENIIDAALDEAGKWDQGELLRTKAKLQIVQGHLRDAVETYTKLLAVLQVQRKSFRTQQKLLKDKQNGSTNLEMETWHDLANVYTSLSQWRDAEICLSKSEAIDPHSASRLHSAGLLYEAKGLPKEALKSFEKALDIEPNHVPSLISTAIVLRQISNQSPPVVKCFLTDALRLDRTNSAAWYNLGLLYKSESSASALEAAECFEAAAILQESEPVEPFR</sequence>
<dbReference type="InterPro" id="IPR019734">
    <property type="entry name" value="TPR_rpt"/>
</dbReference>
<organism evidence="2">
    <name type="scientific">Sesamum radiatum</name>
    <name type="common">Black benniseed</name>
    <dbReference type="NCBI Taxonomy" id="300843"/>
    <lineage>
        <taxon>Eukaryota</taxon>
        <taxon>Viridiplantae</taxon>
        <taxon>Streptophyta</taxon>
        <taxon>Embryophyta</taxon>
        <taxon>Tracheophyta</taxon>
        <taxon>Spermatophyta</taxon>
        <taxon>Magnoliopsida</taxon>
        <taxon>eudicotyledons</taxon>
        <taxon>Gunneridae</taxon>
        <taxon>Pentapetalae</taxon>
        <taxon>asterids</taxon>
        <taxon>lamiids</taxon>
        <taxon>Lamiales</taxon>
        <taxon>Pedaliaceae</taxon>
        <taxon>Sesamum</taxon>
    </lineage>
</organism>
<dbReference type="SMART" id="SM00028">
    <property type="entry name" value="TPR"/>
    <property type="match status" value="5"/>
</dbReference>
<reference evidence="2" key="1">
    <citation type="submission" date="2020-06" db="EMBL/GenBank/DDBJ databases">
        <authorList>
            <person name="Li T."/>
            <person name="Hu X."/>
            <person name="Zhang T."/>
            <person name="Song X."/>
            <person name="Zhang H."/>
            <person name="Dai N."/>
            <person name="Sheng W."/>
            <person name="Hou X."/>
            <person name="Wei L."/>
        </authorList>
    </citation>
    <scope>NUCLEOTIDE SEQUENCE</scope>
    <source>
        <strain evidence="2">G02</strain>
        <tissue evidence="2">Leaf</tissue>
    </source>
</reference>
<name>A0AAW2UAJ1_SESRA</name>